<dbReference type="Proteomes" id="UP001281761">
    <property type="component" value="Unassembled WGS sequence"/>
</dbReference>
<dbReference type="EMBL" id="JARBJD010000176">
    <property type="protein sequence ID" value="KAK2948478.1"/>
    <property type="molecule type" value="Genomic_DNA"/>
</dbReference>
<evidence type="ECO:0000313" key="3">
    <source>
        <dbReference type="Proteomes" id="UP001281761"/>
    </source>
</evidence>
<organism evidence="2 3">
    <name type="scientific">Blattamonas nauphoetae</name>
    <dbReference type="NCBI Taxonomy" id="2049346"/>
    <lineage>
        <taxon>Eukaryota</taxon>
        <taxon>Metamonada</taxon>
        <taxon>Preaxostyla</taxon>
        <taxon>Oxymonadida</taxon>
        <taxon>Blattamonas</taxon>
    </lineage>
</organism>
<reference evidence="2 3" key="1">
    <citation type="journal article" date="2022" name="bioRxiv">
        <title>Genomics of Preaxostyla Flagellates Illuminates Evolutionary Transitions and the Path Towards Mitochondrial Loss.</title>
        <authorList>
            <person name="Novak L.V.F."/>
            <person name="Treitli S.C."/>
            <person name="Pyrih J."/>
            <person name="Halakuc P."/>
            <person name="Pipaliya S.V."/>
            <person name="Vacek V."/>
            <person name="Brzon O."/>
            <person name="Soukal P."/>
            <person name="Eme L."/>
            <person name="Dacks J.B."/>
            <person name="Karnkowska A."/>
            <person name="Elias M."/>
            <person name="Hampl V."/>
        </authorList>
    </citation>
    <scope>NUCLEOTIDE SEQUENCE [LARGE SCALE GENOMIC DNA]</scope>
    <source>
        <strain evidence="2">NAU3</strain>
        <tissue evidence="2">Gut</tissue>
    </source>
</reference>
<evidence type="ECO:0000313" key="2">
    <source>
        <dbReference type="EMBL" id="KAK2948478.1"/>
    </source>
</evidence>
<gene>
    <name evidence="2" type="ORF">BLNAU_16643</name>
</gene>
<protein>
    <submittedName>
        <fullName evidence="2">Uncharacterized protein</fullName>
    </submittedName>
</protein>
<name>A0ABQ9X8B3_9EUKA</name>
<proteinExistence type="predicted"/>
<evidence type="ECO:0000256" key="1">
    <source>
        <dbReference type="SAM" id="MobiDB-lite"/>
    </source>
</evidence>
<feature type="region of interest" description="Disordered" evidence="1">
    <location>
        <begin position="120"/>
        <end position="139"/>
    </location>
</feature>
<accession>A0ABQ9X8B3</accession>
<keyword evidence="3" id="KW-1185">Reference proteome</keyword>
<sequence>MVPHIQLLIVPFAQVPPEFTRYQSYKLKISAIPISSSPPPLSTEYITENFKDGLCSNIPPLPLATMEQKRKVIIDTVRDSLVNAMSVRIFKSYFRDTGLEPLSLAVIQGKLTDGELLRRLNPPPGRRDHSQNGMWFLAK</sequence>
<comment type="caution">
    <text evidence="2">The sequence shown here is derived from an EMBL/GenBank/DDBJ whole genome shotgun (WGS) entry which is preliminary data.</text>
</comment>